<name>A0A1I3L1C4_9RHOB</name>
<dbReference type="InterPro" id="IPR000905">
    <property type="entry name" value="Gcp-like_dom"/>
</dbReference>
<keyword evidence="4" id="KW-1185">Reference proteome</keyword>
<sequence>MLAARAEPMTKGQAERLAPLIEEVLAQARLAPRDLAAVAVCTGPGNFTGVRIGVAAARGLALAIGRPALGAPRLQALAEAAGRAGAQGPVLALAAARRDERHAQLFDLVPDDEGRPMAMPFGEAIQAPIAEIPDAFADVPVACVRGPGAGEIAAALDAVALDEGDLPDAADVARIAARALAALPPGARPERPAPIYPRPPEADPPSEAPPPLLDGAPG</sequence>
<dbReference type="SUPFAM" id="SSF53067">
    <property type="entry name" value="Actin-like ATPase domain"/>
    <property type="match status" value="1"/>
</dbReference>
<feature type="compositionally biased region" description="Pro residues" evidence="1">
    <location>
        <begin position="192"/>
        <end position="212"/>
    </location>
</feature>
<dbReference type="PANTHER" id="PTHR11735:SF11">
    <property type="entry name" value="TRNA THREONYLCARBAMOYLADENOSINE BIOSYNTHESIS PROTEIN TSAB"/>
    <property type="match status" value="1"/>
</dbReference>
<accession>A0A1I3L1C4</accession>
<protein>
    <submittedName>
        <fullName evidence="3">tRNA threonylcarbamoyladenosine biosynthesis protein TsaB</fullName>
    </submittedName>
</protein>
<evidence type="ECO:0000256" key="1">
    <source>
        <dbReference type="SAM" id="MobiDB-lite"/>
    </source>
</evidence>
<reference evidence="3 4" key="1">
    <citation type="submission" date="2016-10" db="EMBL/GenBank/DDBJ databases">
        <authorList>
            <person name="de Groot N.N."/>
        </authorList>
    </citation>
    <scope>NUCLEOTIDE SEQUENCE [LARGE SCALE GENOMIC DNA]</scope>
    <source>
        <strain evidence="3 4">CGMCC 1.11030</strain>
    </source>
</reference>
<dbReference type="EMBL" id="FOQH01000009">
    <property type="protein sequence ID" value="SFI78553.1"/>
    <property type="molecule type" value="Genomic_DNA"/>
</dbReference>
<dbReference type="InterPro" id="IPR022496">
    <property type="entry name" value="T6A_TsaB"/>
</dbReference>
<dbReference type="InterPro" id="IPR043129">
    <property type="entry name" value="ATPase_NBD"/>
</dbReference>
<dbReference type="Gene3D" id="3.30.420.40">
    <property type="match status" value="2"/>
</dbReference>
<feature type="domain" description="Gcp-like" evidence="2">
    <location>
        <begin position="14"/>
        <end position="100"/>
    </location>
</feature>
<evidence type="ECO:0000259" key="2">
    <source>
        <dbReference type="Pfam" id="PF00814"/>
    </source>
</evidence>
<dbReference type="NCBIfam" id="TIGR03725">
    <property type="entry name" value="T6A_YeaZ"/>
    <property type="match status" value="1"/>
</dbReference>
<dbReference type="GO" id="GO:0002949">
    <property type="term" value="P:tRNA threonylcarbamoyladenosine modification"/>
    <property type="evidence" value="ECO:0007669"/>
    <property type="project" value="InterPro"/>
</dbReference>
<dbReference type="Proteomes" id="UP000199377">
    <property type="component" value="Unassembled WGS sequence"/>
</dbReference>
<proteinExistence type="predicted"/>
<dbReference type="PANTHER" id="PTHR11735">
    <property type="entry name" value="TRNA N6-ADENOSINE THREONYLCARBAMOYLTRANSFERASE"/>
    <property type="match status" value="1"/>
</dbReference>
<dbReference type="STRING" id="1114924.SAMN05216258_109170"/>
<gene>
    <name evidence="3" type="ORF">SAMN05216258_109170</name>
</gene>
<dbReference type="GO" id="GO:0005829">
    <property type="term" value="C:cytosol"/>
    <property type="evidence" value="ECO:0007669"/>
    <property type="project" value="TreeGrafter"/>
</dbReference>
<dbReference type="AlphaFoldDB" id="A0A1I3L1C4"/>
<evidence type="ECO:0000313" key="4">
    <source>
        <dbReference type="Proteomes" id="UP000199377"/>
    </source>
</evidence>
<dbReference type="Pfam" id="PF00814">
    <property type="entry name" value="TsaD"/>
    <property type="match status" value="1"/>
</dbReference>
<evidence type="ECO:0000313" key="3">
    <source>
        <dbReference type="EMBL" id="SFI78553.1"/>
    </source>
</evidence>
<feature type="region of interest" description="Disordered" evidence="1">
    <location>
        <begin position="183"/>
        <end position="218"/>
    </location>
</feature>
<organism evidence="3 4">
    <name type="scientific">Albimonas pacifica</name>
    <dbReference type="NCBI Taxonomy" id="1114924"/>
    <lineage>
        <taxon>Bacteria</taxon>
        <taxon>Pseudomonadati</taxon>
        <taxon>Pseudomonadota</taxon>
        <taxon>Alphaproteobacteria</taxon>
        <taxon>Rhodobacterales</taxon>
        <taxon>Paracoccaceae</taxon>
        <taxon>Albimonas</taxon>
    </lineage>
</organism>